<dbReference type="RefSeq" id="WP_118912398.1">
    <property type="nucleotide sequence ID" value="NZ_CBCRVH010000002.1"/>
</dbReference>
<dbReference type="Pfam" id="PF01925">
    <property type="entry name" value="TauE"/>
    <property type="match status" value="1"/>
</dbReference>
<feature type="transmembrane region" description="Helical" evidence="8">
    <location>
        <begin position="188"/>
        <end position="205"/>
    </location>
</feature>
<proteinExistence type="inferred from homology"/>
<evidence type="ECO:0000256" key="1">
    <source>
        <dbReference type="ARBA" id="ARBA00004651"/>
    </source>
</evidence>
<feature type="transmembrane region" description="Helical" evidence="8">
    <location>
        <begin position="102"/>
        <end position="122"/>
    </location>
</feature>
<evidence type="ECO:0000313" key="12">
    <source>
        <dbReference type="Proteomes" id="UP000323565"/>
    </source>
</evidence>
<evidence type="ECO:0000256" key="2">
    <source>
        <dbReference type="ARBA" id="ARBA00009142"/>
    </source>
</evidence>
<feature type="transmembrane region" description="Helical" evidence="8">
    <location>
        <begin position="212"/>
        <end position="233"/>
    </location>
</feature>
<dbReference type="Proteomes" id="UP000285376">
    <property type="component" value="Unassembled WGS sequence"/>
</dbReference>
<dbReference type="InterPro" id="IPR052017">
    <property type="entry name" value="TSUP"/>
</dbReference>
<evidence type="ECO:0000256" key="4">
    <source>
        <dbReference type="ARBA" id="ARBA00022475"/>
    </source>
</evidence>
<accession>A0A417ZA35</accession>
<keyword evidence="6 8" id="KW-1133">Transmembrane helix</keyword>
<feature type="transmembrane region" description="Helical" evidence="8">
    <location>
        <begin position="143"/>
        <end position="176"/>
    </location>
</feature>
<keyword evidence="7 8" id="KW-0472">Membrane</keyword>
<evidence type="ECO:0000313" key="11">
    <source>
        <dbReference type="Proteomes" id="UP000285376"/>
    </source>
</evidence>
<dbReference type="PANTHER" id="PTHR30269:SF0">
    <property type="entry name" value="MEMBRANE TRANSPORTER PROTEIN YFCA-RELATED"/>
    <property type="match status" value="1"/>
</dbReference>
<reference evidence="9 12" key="2">
    <citation type="submission" date="2019-08" db="EMBL/GenBank/DDBJ databases">
        <title>Dermacoccus abyssi strain HZAU 226, whole genome Nanopore sequencing project.</title>
        <authorList>
            <person name="Guo A."/>
            <person name="Zhang X."/>
            <person name="Ruan Y."/>
            <person name="Liu W."/>
            <person name="Chen Q."/>
            <person name="Gu L."/>
        </authorList>
    </citation>
    <scope>NUCLEOTIDE SEQUENCE [LARGE SCALE GENOMIC DNA]</scope>
    <source>
        <strain evidence="9 12">HZAU 226</strain>
    </source>
</reference>
<dbReference type="AlphaFoldDB" id="A0A417ZA35"/>
<dbReference type="EMBL" id="CP043031">
    <property type="protein sequence ID" value="QEH93262.1"/>
    <property type="molecule type" value="Genomic_DNA"/>
</dbReference>
<evidence type="ECO:0000256" key="6">
    <source>
        <dbReference type="ARBA" id="ARBA00022989"/>
    </source>
</evidence>
<evidence type="ECO:0000313" key="9">
    <source>
        <dbReference type="EMBL" id="QEH93262.1"/>
    </source>
</evidence>
<feature type="transmembrane region" description="Helical" evidence="8">
    <location>
        <begin position="37"/>
        <end position="57"/>
    </location>
</feature>
<gene>
    <name evidence="10" type="ORF">D1832_02040</name>
    <name evidence="9" type="ORF">FV141_06805</name>
</gene>
<keyword evidence="3" id="KW-0813">Transport</keyword>
<feature type="transmembrane region" description="Helical" evidence="8">
    <location>
        <begin position="239"/>
        <end position="257"/>
    </location>
</feature>
<evidence type="ECO:0000256" key="5">
    <source>
        <dbReference type="ARBA" id="ARBA00022692"/>
    </source>
</evidence>
<dbReference type="EMBL" id="QWLM01000002">
    <property type="protein sequence ID" value="RHW47507.1"/>
    <property type="molecule type" value="Genomic_DNA"/>
</dbReference>
<dbReference type="InterPro" id="IPR002781">
    <property type="entry name" value="TM_pro_TauE-like"/>
</dbReference>
<dbReference type="GO" id="GO:0005886">
    <property type="term" value="C:plasma membrane"/>
    <property type="evidence" value="ECO:0007669"/>
    <property type="project" value="UniProtKB-SubCell"/>
</dbReference>
<comment type="subcellular location">
    <subcellularLocation>
        <location evidence="1 8">Cell membrane</location>
        <topology evidence="1 8">Multi-pass membrane protein</topology>
    </subcellularLocation>
</comment>
<sequence length="258" mass="26465">MGLWEALAIIAAGMAAGMINAVVGSGTLVTFPTLLALGYPAVTANMSNTIGLVAGGITSTLGYREELRGKAARLKRIVPFSFFGAVVGALLLLVLPESAFDAIVPVLIALGVLLVLAGPWLNKKAAKAHEDADPTRPLAGPRLVALAVGIFVAGMYGGYFGAAQGIILMGLMSVLLPDPLQEINGIKNVLGTVVNGVAALTFIVVATDQIDWAVAALVGIGALVGGFVGARVGRKLNPWVLRVLITVIGIIAIVNILR</sequence>
<reference evidence="10 11" key="1">
    <citation type="submission" date="2018-08" db="EMBL/GenBank/DDBJ databases">
        <title>Whole genome sequence analysis of Dermacoccus abyssi bacteria isolated from Deep Mariana trench Micromonospora spp reveals genes involved in the environmental adaptation and production of secondary metabolites.</title>
        <authorList>
            <person name="Abdel-Mageed W.M."/>
            <person name="Lehri B."/>
            <person name="Nouioui I."/>
            <person name="Goodfellow I."/>
            <person name="Jaspars M."/>
            <person name="Karlyshev A."/>
        </authorList>
    </citation>
    <scope>NUCLEOTIDE SEQUENCE [LARGE SCALE GENOMIC DNA]</scope>
    <source>
        <strain evidence="10 11">MT1.1</strain>
    </source>
</reference>
<organism evidence="10 11">
    <name type="scientific">Dermacoccus abyssi</name>
    <dbReference type="NCBI Taxonomy" id="322596"/>
    <lineage>
        <taxon>Bacteria</taxon>
        <taxon>Bacillati</taxon>
        <taxon>Actinomycetota</taxon>
        <taxon>Actinomycetes</taxon>
        <taxon>Micrococcales</taxon>
        <taxon>Dermacoccaceae</taxon>
        <taxon>Dermacoccus</taxon>
    </lineage>
</organism>
<dbReference type="PANTHER" id="PTHR30269">
    <property type="entry name" value="TRANSMEMBRANE PROTEIN YFCA"/>
    <property type="match status" value="1"/>
</dbReference>
<evidence type="ECO:0000256" key="3">
    <source>
        <dbReference type="ARBA" id="ARBA00022448"/>
    </source>
</evidence>
<evidence type="ECO:0000256" key="8">
    <source>
        <dbReference type="RuleBase" id="RU363041"/>
    </source>
</evidence>
<feature type="transmembrane region" description="Helical" evidence="8">
    <location>
        <begin position="77"/>
        <end position="96"/>
    </location>
</feature>
<keyword evidence="12" id="KW-1185">Reference proteome</keyword>
<evidence type="ECO:0000256" key="7">
    <source>
        <dbReference type="ARBA" id="ARBA00023136"/>
    </source>
</evidence>
<keyword evidence="5 8" id="KW-0812">Transmembrane</keyword>
<name>A0A417ZA35_9MICO</name>
<protein>
    <recommendedName>
        <fullName evidence="8">Probable membrane transporter protein</fullName>
    </recommendedName>
</protein>
<evidence type="ECO:0000313" key="10">
    <source>
        <dbReference type="EMBL" id="RHW47507.1"/>
    </source>
</evidence>
<dbReference type="Proteomes" id="UP000323565">
    <property type="component" value="Chromosome"/>
</dbReference>
<keyword evidence="4 8" id="KW-1003">Cell membrane</keyword>
<comment type="similarity">
    <text evidence="2 8">Belongs to the 4-toluene sulfonate uptake permease (TSUP) (TC 2.A.102) family.</text>
</comment>